<dbReference type="RefSeq" id="WP_202749606.1">
    <property type="nucleotide sequence ID" value="NZ_JAESWC010000008.1"/>
</dbReference>
<evidence type="ECO:0000313" key="1">
    <source>
        <dbReference type="EMBL" id="MBL4936860.1"/>
    </source>
</evidence>
<keyword evidence="2" id="KW-1185">Reference proteome</keyword>
<evidence type="ECO:0000313" key="2">
    <source>
        <dbReference type="Proteomes" id="UP000632377"/>
    </source>
</evidence>
<proteinExistence type="predicted"/>
<organism evidence="1 2">
    <name type="scientific">Clostridium rhizosphaerae</name>
    <dbReference type="NCBI Taxonomy" id="2803861"/>
    <lineage>
        <taxon>Bacteria</taxon>
        <taxon>Bacillati</taxon>
        <taxon>Bacillota</taxon>
        <taxon>Clostridia</taxon>
        <taxon>Eubacteriales</taxon>
        <taxon>Clostridiaceae</taxon>
        <taxon>Clostridium</taxon>
    </lineage>
</organism>
<gene>
    <name evidence="1" type="ORF">JK636_13955</name>
</gene>
<name>A0ABS1TBY3_9CLOT</name>
<protein>
    <submittedName>
        <fullName evidence="1">Uncharacterized protein</fullName>
    </submittedName>
</protein>
<sequence>MKIKFVEYSGKKYISIPIDEDICYCVCDNMWLTVWKYLDGYHVSGRVLFTEKILNRIYKYGSLDYKDEKFYKDIFSTGQALQQSLKSNNDWLEKAERLVELLKLMYDFEYYKANKELSELTNGLFTIKDDAIYKKSEIDNVFGICKFIFENLEEKEMGMFDNFFKESVSNEKFYPYVSGMSDRELLNTVNEEYYKLKGTSDLSPYMGEYGSFEFAGALLLWKYAGKKMKASGNNAEDLSNYGSLLIMLADTIGCAFNHMSPGEWSDKIDDVINSHDEVITYSEWSKVYNYLKENYSKQLHQCEFNTAKLNPYDYEDVYKNFVTKYNYLPDFNSVIEYYSRQGLGFKKDIWFRIDN</sequence>
<dbReference type="EMBL" id="JAESWC010000008">
    <property type="protein sequence ID" value="MBL4936860.1"/>
    <property type="molecule type" value="Genomic_DNA"/>
</dbReference>
<reference evidence="1 2" key="1">
    <citation type="submission" date="2021-01" db="EMBL/GenBank/DDBJ databases">
        <title>Genome public.</title>
        <authorList>
            <person name="Liu C."/>
            <person name="Sun Q."/>
        </authorList>
    </citation>
    <scope>NUCLEOTIDE SEQUENCE [LARGE SCALE GENOMIC DNA]</scope>
    <source>
        <strain evidence="1 2">YIM B02515</strain>
    </source>
</reference>
<accession>A0ABS1TBY3</accession>
<dbReference type="Proteomes" id="UP000632377">
    <property type="component" value="Unassembled WGS sequence"/>
</dbReference>
<comment type="caution">
    <text evidence="1">The sequence shown here is derived from an EMBL/GenBank/DDBJ whole genome shotgun (WGS) entry which is preliminary data.</text>
</comment>